<keyword evidence="3" id="KW-1185">Reference proteome</keyword>
<proteinExistence type="predicted"/>
<protein>
    <submittedName>
        <fullName evidence="2">Prophage CP4-57 regulatory</fullName>
    </submittedName>
</protein>
<sequence length="65" mass="7695">MAELDEDAERLWTVPELARFLRVPMSTVYKWRTTGDGPRGIRVGRYVRYRERDVAAWLATHQDVM</sequence>
<dbReference type="RefSeq" id="WP_013426765.1">
    <property type="nucleotide sequence ID" value="NC_014666.1"/>
</dbReference>
<dbReference type="eggNOG" id="COG3311">
    <property type="taxonomic scope" value="Bacteria"/>
</dbReference>
<dbReference type="SUPFAM" id="SSF46955">
    <property type="entry name" value="Putative DNA-binding domain"/>
    <property type="match status" value="1"/>
</dbReference>
<gene>
    <name evidence="2" type="ordered locus">FraEuI1c_5663</name>
</gene>
<evidence type="ECO:0000259" key="1">
    <source>
        <dbReference type="Pfam" id="PF12728"/>
    </source>
</evidence>
<dbReference type="InParanoid" id="E3IUG2"/>
<dbReference type="InterPro" id="IPR041657">
    <property type="entry name" value="HTH_17"/>
</dbReference>
<dbReference type="HOGENOM" id="CLU_140176_9_1_11"/>
<dbReference type="EMBL" id="CP002299">
    <property type="protein sequence ID" value="ADP83647.1"/>
    <property type="molecule type" value="Genomic_DNA"/>
</dbReference>
<dbReference type="AlphaFoldDB" id="E3IUG2"/>
<name>E3IUG2_PSEI1</name>
<dbReference type="InterPro" id="IPR009061">
    <property type="entry name" value="DNA-bd_dom_put_sf"/>
</dbReference>
<dbReference type="Proteomes" id="UP000002484">
    <property type="component" value="Chromosome"/>
</dbReference>
<organism evidence="2 3">
    <name type="scientific">Pseudofrankia inefficax (strain DSM 45817 / CECT 9037 / DDB 130130 / EuI1c)</name>
    <name type="common">Frankia inefficax</name>
    <dbReference type="NCBI Taxonomy" id="298654"/>
    <lineage>
        <taxon>Bacteria</taxon>
        <taxon>Bacillati</taxon>
        <taxon>Actinomycetota</taxon>
        <taxon>Actinomycetes</taxon>
        <taxon>Frankiales</taxon>
        <taxon>Frankiaceae</taxon>
        <taxon>Pseudofrankia</taxon>
    </lineage>
</organism>
<evidence type="ECO:0000313" key="3">
    <source>
        <dbReference type="Proteomes" id="UP000002484"/>
    </source>
</evidence>
<dbReference type="OrthoDB" id="194758at2"/>
<dbReference type="KEGG" id="fri:FraEuI1c_5663"/>
<evidence type="ECO:0000313" key="2">
    <source>
        <dbReference type="EMBL" id="ADP83647.1"/>
    </source>
</evidence>
<accession>E3IUG2</accession>
<dbReference type="STRING" id="298654.FraEuI1c_5663"/>
<reference evidence="2 3" key="1">
    <citation type="submission" date="2010-10" db="EMBL/GenBank/DDBJ databases">
        <title>Complete sequence of Frankia sp. EuI1c.</title>
        <authorList>
            <consortium name="US DOE Joint Genome Institute"/>
            <person name="Lucas S."/>
            <person name="Copeland A."/>
            <person name="Lapidus A."/>
            <person name="Cheng J.-F."/>
            <person name="Bruce D."/>
            <person name="Goodwin L."/>
            <person name="Pitluck S."/>
            <person name="Chertkov O."/>
            <person name="Detter J.C."/>
            <person name="Han C."/>
            <person name="Tapia R."/>
            <person name="Land M."/>
            <person name="Hauser L."/>
            <person name="Jeffries C."/>
            <person name="Kyrpides N."/>
            <person name="Ivanova N."/>
            <person name="Mikhailova N."/>
            <person name="Beauchemin N."/>
            <person name="Sen A."/>
            <person name="Sur S.A."/>
            <person name="Gtari M."/>
            <person name="Wall L."/>
            <person name="Tisa L."/>
            <person name="Woyke T."/>
        </authorList>
    </citation>
    <scope>NUCLEOTIDE SEQUENCE [LARGE SCALE GENOMIC DNA]</scope>
    <source>
        <strain evidence="3">DSM 45817 / CECT 9037 / EuI1c</strain>
    </source>
</reference>
<feature type="domain" description="Helix-turn-helix" evidence="1">
    <location>
        <begin position="13"/>
        <end position="60"/>
    </location>
</feature>
<dbReference type="Pfam" id="PF12728">
    <property type="entry name" value="HTH_17"/>
    <property type="match status" value="1"/>
</dbReference>